<evidence type="ECO:0000256" key="3">
    <source>
        <dbReference type="ARBA" id="ARBA00022801"/>
    </source>
</evidence>
<dbReference type="OrthoDB" id="3188707at2"/>
<dbReference type="Proteomes" id="UP000014113">
    <property type="component" value="Unassembled WGS sequence"/>
</dbReference>
<evidence type="ECO:0000313" key="5">
    <source>
        <dbReference type="EMBL" id="EOW87453.1"/>
    </source>
</evidence>
<keyword evidence="1" id="KW-0540">Nuclease</keyword>
<dbReference type="eggNOG" id="COG3066">
    <property type="taxonomic scope" value="Bacteria"/>
</dbReference>
<dbReference type="Gene3D" id="3.40.600.10">
    <property type="entry name" value="DNA mismatch repair MutH/Restriction endonuclease, type II"/>
    <property type="match status" value="2"/>
</dbReference>
<accession>S0KZF1</accession>
<keyword evidence="6" id="KW-1185">Reference proteome</keyword>
<keyword evidence="3" id="KW-0378">Hydrolase</keyword>
<dbReference type="InterPro" id="IPR011335">
    <property type="entry name" value="Restrct_endonuc-II-like"/>
</dbReference>
<dbReference type="GO" id="GO:0016787">
    <property type="term" value="F:hydrolase activity"/>
    <property type="evidence" value="ECO:0007669"/>
    <property type="project" value="UniProtKB-KW"/>
</dbReference>
<dbReference type="InterPro" id="IPR011337">
    <property type="entry name" value="DNA_rep_MutH/RE_typeII_Sau3AI"/>
</dbReference>
<evidence type="ECO:0000313" key="6">
    <source>
        <dbReference type="Proteomes" id="UP000014113"/>
    </source>
</evidence>
<name>S0KZF1_9ENTE</name>
<dbReference type="Pfam" id="PF02976">
    <property type="entry name" value="MutH"/>
    <property type="match status" value="1"/>
</dbReference>
<sequence length="499" mass="57631">MNLVYKTKEQVHNRGCEAIGKTMGELAASMDEKASGKKSKVGDAWESWFGIDKNSIAGADLSDAGVELKATPVKHTKNGISAKERLVLNIINYEKEFDKTFSTSSFWKKNQLMELGFYEYIPGKKWQEYELLKSVLFTYPEKDLLIIKQDWEKIHEYIKTGRAHELSEGITMYLSACTKGASSKSVRAQHESLNAPMAKQRAYSLKSGYMTYLLREFIFGDNEDSHVRVKPFEEGELFEWQAPYYTGESIVRDISILQNTSLENYIIDSLKSYVGKTVSELARQFDIEKDEKGKYPKAINAMLASRMLGIQKDLEKTEEFFKANIQVKTIRVQKNHSIKESMSFPAFDFKQLVQENWEESTLRDLLDSAKFFFVVFEEKENDEFVFKGAKFWSMPESDLENTVRLAWQQTVDTIRFGVQLSFDGKRVTNNFIGKSDKRIIHVRPHASKSSYIANDKNANQLPTPAIWTNKPTEFADDWMTKQCFWLNNDYVFEQVKDLL</sequence>
<dbReference type="SUPFAM" id="SSF52980">
    <property type="entry name" value="Restriction endonuclease-like"/>
    <property type="match status" value="2"/>
</dbReference>
<protein>
    <recommendedName>
        <fullName evidence="4">DNA mismatch repair MutH/Type II restriction enzyme Sau3AI domain-containing protein</fullName>
    </recommendedName>
</protein>
<organism evidence="5 6">
    <name type="scientific">Enterococcus columbae DSM 7374 = ATCC 51263</name>
    <dbReference type="NCBI Taxonomy" id="1121865"/>
    <lineage>
        <taxon>Bacteria</taxon>
        <taxon>Bacillati</taxon>
        <taxon>Bacillota</taxon>
        <taxon>Bacilli</taxon>
        <taxon>Lactobacillales</taxon>
        <taxon>Enterococcaceae</taxon>
        <taxon>Enterococcus</taxon>
    </lineage>
</organism>
<proteinExistence type="predicted"/>
<reference evidence="5 6" key="1">
    <citation type="submission" date="2013-03" db="EMBL/GenBank/DDBJ databases">
        <title>The Genome Sequence of Enterococcus columbae ATCC_51263 (PacBio/Illumina hybrid assembly).</title>
        <authorList>
            <consortium name="The Broad Institute Genomics Platform"/>
            <consortium name="The Broad Institute Genome Sequencing Center for Infectious Disease"/>
            <person name="Earl A."/>
            <person name="Russ C."/>
            <person name="Gilmore M."/>
            <person name="Surin D."/>
            <person name="Walker B."/>
            <person name="Young S."/>
            <person name="Zeng Q."/>
            <person name="Gargeya S."/>
            <person name="Fitzgerald M."/>
            <person name="Haas B."/>
            <person name="Abouelleil A."/>
            <person name="Allen A.W."/>
            <person name="Alvarado L."/>
            <person name="Arachchi H.M."/>
            <person name="Berlin A.M."/>
            <person name="Chapman S.B."/>
            <person name="Gainer-Dewar J."/>
            <person name="Goldberg J."/>
            <person name="Griggs A."/>
            <person name="Gujja S."/>
            <person name="Hansen M."/>
            <person name="Howarth C."/>
            <person name="Imamovic A."/>
            <person name="Ireland A."/>
            <person name="Larimer J."/>
            <person name="McCowan C."/>
            <person name="Murphy C."/>
            <person name="Pearson M."/>
            <person name="Poon T.W."/>
            <person name="Priest M."/>
            <person name="Roberts A."/>
            <person name="Saif S."/>
            <person name="Shea T."/>
            <person name="Sisk P."/>
            <person name="Sykes S."/>
            <person name="Wortman J."/>
            <person name="Nusbaum C."/>
            <person name="Birren B."/>
        </authorList>
    </citation>
    <scope>NUCLEOTIDE SEQUENCE [LARGE SCALE GENOMIC DNA]</scope>
    <source>
        <strain evidence="5 6">ATCC 51263</strain>
    </source>
</reference>
<dbReference type="SMART" id="SM00927">
    <property type="entry name" value="MutH"/>
    <property type="match status" value="1"/>
</dbReference>
<evidence type="ECO:0000259" key="4">
    <source>
        <dbReference type="SMART" id="SM00927"/>
    </source>
</evidence>
<feature type="domain" description="DNA mismatch repair MutH/Type II restriction enzyme Sau3AI" evidence="4">
    <location>
        <begin position="49"/>
        <end position="150"/>
    </location>
</feature>
<dbReference type="GO" id="GO:0003677">
    <property type="term" value="F:DNA binding"/>
    <property type="evidence" value="ECO:0007669"/>
    <property type="project" value="InterPro"/>
</dbReference>
<evidence type="ECO:0000256" key="2">
    <source>
        <dbReference type="ARBA" id="ARBA00022759"/>
    </source>
</evidence>
<evidence type="ECO:0000256" key="1">
    <source>
        <dbReference type="ARBA" id="ARBA00022722"/>
    </source>
</evidence>
<keyword evidence="2" id="KW-0255">Endonuclease</keyword>
<dbReference type="EMBL" id="ASWJ01000003">
    <property type="protein sequence ID" value="EOW87453.1"/>
    <property type="molecule type" value="Genomic_DNA"/>
</dbReference>
<dbReference type="PATRIC" id="fig|1121865.3.peg.697"/>
<dbReference type="CDD" id="cd22356">
    <property type="entry name" value="Sau3AI_N-like"/>
    <property type="match status" value="1"/>
</dbReference>
<dbReference type="STRING" id="1121865.OMW_00707"/>
<dbReference type="InterPro" id="IPR037057">
    <property type="entry name" value="DNA_rep_MutH/T2_RE_sf"/>
</dbReference>
<gene>
    <name evidence="5" type="ORF">I568_00497</name>
</gene>
<dbReference type="RefSeq" id="WP_016182870.1">
    <property type="nucleotide sequence ID" value="NZ_JXKI01000006.1"/>
</dbReference>
<dbReference type="CDD" id="cd22355">
    <property type="entry name" value="Sau3AI_C"/>
    <property type="match status" value="1"/>
</dbReference>
<comment type="caution">
    <text evidence="5">The sequence shown here is derived from an EMBL/GenBank/DDBJ whole genome shotgun (WGS) entry which is preliminary data.</text>
</comment>
<dbReference type="GO" id="GO:0004519">
    <property type="term" value="F:endonuclease activity"/>
    <property type="evidence" value="ECO:0007669"/>
    <property type="project" value="UniProtKB-KW"/>
</dbReference>
<dbReference type="AlphaFoldDB" id="S0KZF1"/>